<dbReference type="PROSITE" id="PS51257">
    <property type="entry name" value="PROKAR_LIPOPROTEIN"/>
    <property type="match status" value="1"/>
</dbReference>
<gene>
    <name evidence="1" type="ORF">SDC9_193728</name>
</gene>
<dbReference type="AlphaFoldDB" id="A0A645I4B5"/>
<comment type="caution">
    <text evidence="1">The sequence shown here is derived from an EMBL/GenBank/DDBJ whole genome shotgun (WGS) entry which is preliminary data.</text>
</comment>
<protein>
    <submittedName>
        <fullName evidence="1">Uncharacterized protein</fullName>
    </submittedName>
</protein>
<accession>A0A645I4B5</accession>
<organism evidence="1">
    <name type="scientific">bioreactor metagenome</name>
    <dbReference type="NCBI Taxonomy" id="1076179"/>
    <lineage>
        <taxon>unclassified sequences</taxon>
        <taxon>metagenomes</taxon>
        <taxon>ecological metagenomes</taxon>
    </lineage>
</organism>
<proteinExistence type="predicted"/>
<dbReference type="EMBL" id="VSSQ01106582">
    <property type="protein sequence ID" value="MPN46145.1"/>
    <property type="molecule type" value="Genomic_DNA"/>
</dbReference>
<sequence>MVKLAELVVHMKDEKDLAEYQDNSWCQSGLFLSCTDQVEFGIKFAM</sequence>
<evidence type="ECO:0000313" key="1">
    <source>
        <dbReference type="EMBL" id="MPN46145.1"/>
    </source>
</evidence>
<reference evidence="1" key="1">
    <citation type="submission" date="2019-08" db="EMBL/GenBank/DDBJ databases">
        <authorList>
            <person name="Kucharzyk K."/>
            <person name="Murdoch R.W."/>
            <person name="Higgins S."/>
            <person name="Loffler F."/>
        </authorList>
    </citation>
    <scope>NUCLEOTIDE SEQUENCE</scope>
</reference>
<name>A0A645I4B5_9ZZZZ</name>